<dbReference type="Gene3D" id="3.30.1330.30">
    <property type="match status" value="1"/>
</dbReference>
<dbReference type="KEGG" id="tad:TRIADDRAFT_59713"/>
<evidence type="ECO:0000256" key="1">
    <source>
        <dbReference type="ARBA" id="ARBA00022603"/>
    </source>
</evidence>
<dbReference type="InParanoid" id="B3S684"/>
<dbReference type="GO" id="GO:0032259">
    <property type="term" value="P:methylation"/>
    <property type="evidence" value="ECO:0007669"/>
    <property type="project" value="UniProtKB-KW"/>
</dbReference>
<dbReference type="STRING" id="10228.B3S684"/>
<evidence type="ECO:0000313" key="4">
    <source>
        <dbReference type="EMBL" id="EDV21713.1"/>
    </source>
</evidence>
<reference evidence="4 5" key="1">
    <citation type="journal article" date="2008" name="Nature">
        <title>The Trichoplax genome and the nature of placozoans.</title>
        <authorList>
            <person name="Srivastava M."/>
            <person name="Begovic E."/>
            <person name="Chapman J."/>
            <person name="Putnam N.H."/>
            <person name="Hellsten U."/>
            <person name="Kawashima T."/>
            <person name="Kuo A."/>
            <person name="Mitros T."/>
            <person name="Salamov A."/>
            <person name="Carpenter M.L."/>
            <person name="Signorovitch A.Y."/>
            <person name="Moreno M.A."/>
            <person name="Kamm K."/>
            <person name="Grimwood J."/>
            <person name="Schmutz J."/>
            <person name="Shapiro H."/>
            <person name="Grigoriev I.V."/>
            <person name="Buss L.W."/>
            <person name="Schierwater B."/>
            <person name="Dellaporta S.L."/>
            <person name="Rokhsar D.S."/>
        </authorList>
    </citation>
    <scope>NUCLEOTIDE SEQUENCE [LARGE SCALE GENOMIC DNA]</scope>
    <source>
        <strain evidence="4 5">Grell-BS-1999</strain>
    </source>
</reference>
<dbReference type="InterPro" id="IPR051259">
    <property type="entry name" value="rRNA_Methyltransferase"/>
</dbReference>
<feature type="domain" description="tRNA/rRNA methyltransferase SpoU type" evidence="3">
    <location>
        <begin position="144"/>
        <end position="312"/>
    </location>
</feature>
<accession>B3S684</accession>
<dbReference type="SUPFAM" id="SSF55315">
    <property type="entry name" value="L30e-like"/>
    <property type="match status" value="1"/>
</dbReference>
<dbReference type="PhylomeDB" id="B3S684"/>
<dbReference type="SUPFAM" id="SSF75217">
    <property type="entry name" value="alpha/beta knot"/>
    <property type="match status" value="1"/>
</dbReference>
<dbReference type="GO" id="GO:0003723">
    <property type="term" value="F:RNA binding"/>
    <property type="evidence" value="ECO:0007669"/>
    <property type="project" value="InterPro"/>
</dbReference>
<dbReference type="FunCoup" id="B3S684">
    <property type="interactions" value="315"/>
</dbReference>
<protein>
    <recommendedName>
        <fullName evidence="3">tRNA/rRNA methyltransferase SpoU type domain-containing protein</fullName>
    </recommendedName>
</protein>
<dbReference type="InterPro" id="IPR029064">
    <property type="entry name" value="Ribosomal_eL30-like_sf"/>
</dbReference>
<dbReference type="PANTHER" id="PTHR43191">
    <property type="entry name" value="RRNA METHYLTRANSFERASE 3"/>
    <property type="match status" value="1"/>
</dbReference>
<dbReference type="Proteomes" id="UP000009022">
    <property type="component" value="Unassembled WGS sequence"/>
</dbReference>
<dbReference type="GO" id="GO:0006396">
    <property type="term" value="P:RNA processing"/>
    <property type="evidence" value="ECO:0007669"/>
    <property type="project" value="InterPro"/>
</dbReference>
<keyword evidence="1" id="KW-0489">Methyltransferase</keyword>
<dbReference type="HOGENOM" id="CLU_021322_1_0_1"/>
<organism evidence="4 5">
    <name type="scientific">Trichoplax adhaerens</name>
    <name type="common">Trichoplax reptans</name>
    <dbReference type="NCBI Taxonomy" id="10228"/>
    <lineage>
        <taxon>Eukaryota</taxon>
        <taxon>Metazoa</taxon>
        <taxon>Placozoa</taxon>
        <taxon>Uniplacotomia</taxon>
        <taxon>Trichoplacea</taxon>
        <taxon>Trichoplacidae</taxon>
        <taxon>Trichoplax</taxon>
    </lineage>
</organism>
<name>B3S684_TRIAD</name>
<proteinExistence type="predicted"/>
<keyword evidence="2" id="KW-0808">Transferase</keyword>
<dbReference type="GO" id="GO:0008173">
    <property type="term" value="F:RNA methyltransferase activity"/>
    <property type="evidence" value="ECO:0007669"/>
    <property type="project" value="InterPro"/>
</dbReference>
<dbReference type="AlphaFoldDB" id="B3S684"/>
<dbReference type="OMA" id="FLKFHKY"/>
<dbReference type="PANTHER" id="PTHR43191:SF2">
    <property type="entry name" value="RRNA METHYLTRANSFERASE 3, MITOCHONDRIAL"/>
    <property type="match status" value="1"/>
</dbReference>
<dbReference type="CTD" id="6757074"/>
<dbReference type="InterPro" id="IPR001537">
    <property type="entry name" value="SpoU_MeTrfase"/>
</dbReference>
<keyword evidence="5" id="KW-1185">Reference proteome</keyword>
<dbReference type="InterPro" id="IPR029026">
    <property type="entry name" value="tRNA_m1G_MTases_N"/>
</dbReference>
<dbReference type="Pfam" id="PF00588">
    <property type="entry name" value="SpoU_methylase"/>
    <property type="match status" value="1"/>
</dbReference>
<dbReference type="Gene3D" id="3.40.1280.10">
    <property type="match status" value="1"/>
</dbReference>
<dbReference type="EMBL" id="DS985252">
    <property type="protein sequence ID" value="EDV21713.1"/>
    <property type="molecule type" value="Genomic_DNA"/>
</dbReference>
<evidence type="ECO:0000256" key="2">
    <source>
        <dbReference type="ARBA" id="ARBA00022679"/>
    </source>
</evidence>
<dbReference type="GeneID" id="6757074"/>
<dbReference type="InterPro" id="IPR029028">
    <property type="entry name" value="Alpha/beta_knot_MTases"/>
</dbReference>
<gene>
    <name evidence="4" type="ORF">TRIADDRAFT_59713</name>
</gene>
<dbReference type="OrthoDB" id="270651at2759"/>
<sequence length="328" mass="37022">MQQGIKILCSGTRTFSRITIRPESRRLLSIEALEKVKLAKRVLNRNNKKSSIILIDGLNVIKEAFNAGLQLHTFFYSNDNIFDEHFSEYIFDISDECLCKIPKWYLNSMTSVQTNRGVAALFFKPKTSSFDEISMASDKELLPVTLICDNVRDPGNLGNIIRSAAAANCSSVILTHGCADPWQPKVMRSASGSQFQLPIYYDITWGQISCSKALKSMNFYLAECMRDQYQYLQNTRSTSHISNEKKLVPYYDIDWTHKSGALLAIGNEAHGFKLNTTASVTECCDITQRITIPLCHRIQSLNVATAASIILFEASRQMDAKRHYLKSC</sequence>
<evidence type="ECO:0000313" key="5">
    <source>
        <dbReference type="Proteomes" id="UP000009022"/>
    </source>
</evidence>
<evidence type="ECO:0000259" key="3">
    <source>
        <dbReference type="Pfam" id="PF00588"/>
    </source>
</evidence>
<dbReference type="RefSeq" id="XP_002115861.1">
    <property type="nucleotide sequence ID" value="XM_002115825.1"/>
</dbReference>
<dbReference type="eggNOG" id="KOG2506">
    <property type="taxonomic scope" value="Eukaryota"/>
</dbReference>